<evidence type="ECO:0000256" key="4">
    <source>
        <dbReference type="ARBA" id="ARBA00022475"/>
    </source>
</evidence>
<accession>H1D0L8</accession>
<dbReference type="InterPro" id="IPR003439">
    <property type="entry name" value="ABC_transporter-like_ATP-bd"/>
</dbReference>
<dbReference type="Gene3D" id="3.40.50.300">
    <property type="entry name" value="P-loop containing nucleotide triphosphate hydrolases"/>
    <property type="match status" value="1"/>
</dbReference>
<dbReference type="PATRIC" id="fig|742743.3.peg.1175"/>
<dbReference type="InterPro" id="IPR017871">
    <property type="entry name" value="ABC_transporter-like_CS"/>
</dbReference>
<comment type="subcellular location">
    <subcellularLocation>
        <location evidence="1">Cell membrane</location>
        <topology evidence="1">Peripheral membrane protein</topology>
    </subcellularLocation>
</comment>
<feature type="domain" description="ABC transporter" evidence="8">
    <location>
        <begin position="3"/>
        <end position="250"/>
    </location>
</feature>
<evidence type="ECO:0000259" key="8">
    <source>
        <dbReference type="PROSITE" id="PS50893"/>
    </source>
</evidence>
<evidence type="ECO:0000256" key="3">
    <source>
        <dbReference type="ARBA" id="ARBA00022448"/>
    </source>
</evidence>
<evidence type="ECO:0000256" key="2">
    <source>
        <dbReference type="ARBA" id="ARBA00005417"/>
    </source>
</evidence>
<dbReference type="GO" id="GO:0016887">
    <property type="term" value="F:ATP hydrolysis activity"/>
    <property type="evidence" value="ECO:0007669"/>
    <property type="project" value="InterPro"/>
</dbReference>
<keyword evidence="5" id="KW-0547">Nucleotide-binding</keyword>
<dbReference type="eggNOG" id="COG0444">
    <property type="taxonomic scope" value="Bacteria"/>
</dbReference>
<dbReference type="RefSeq" id="WP_008859650.1">
    <property type="nucleotide sequence ID" value="NZ_JH591188.1"/>
</dbReference>
<dbReference type="CDD" id="cd03257">
    <property type="entry name" value="ABC_NikE_OppD_transporters"/>
    <property type="match status" value="1"/>
</dbReference>
<dbReference type="SMART" id="SM00382">
    <property type="entry name" value="AAA"/>
    <property type="match status" value="1"/>
</dbReference>
<evidence type="ECO:0000256" key="7">
    <source>
        <dbReference type="ARBA" id="ARBA00023136"/>
    </source>
</evidence>
<reference evidence="9 10" key="1">
    <citation type="submission" date="2011-11" db="EMBL/GenBank/DDBJ databases">
        <title>The Genome Sequence of Dialister succinatiphilus YIT 11850.</title>
        <authorList>
            <consortium name="The Broad Institute Genome Sequencing Platform"/>
            <person name="Earl A."/>
            <person name="Ward D."/>
            <person name="Feldgarden M."/>
            <person name="Gevers D."/>
            <person name="Morotomi M."/>
            <person name="Young S.K."/>
            <person name="Zeng Q."/>
            <person name="Gargeya S."/>
            <person name="Fitzgerald M."/>
            <person name="Haas B."/>
            <person name="Abouelleil A."/>
            <person name="Alvarado L."/>
            <person name="Arachchi H.M."/>
            <person name="Berlin A."/>
            <person name="Brown A."/>
            <person name="Chapman S.B."/>
            <person name="Dunbar C."/>
            <person name="Gearin G."/>
            <person name="Goldberg J."/>
            <person name="Griggs A."/>
            <person name="Gujja S."/>
            <person name="Heiman D."/>
            <person name="Howarth C."/>
            <person name="Lui A."/>
            <person name="MacDonald P.J.P."/>
            <person name="Montmayeur A."/>
            <person name="Murphy C."/>
            <person name="Neiman D."/>
            <person name="Pearson M."/>
            <person name="Priest M."/>
            <person name="Roberts A."/>
            <person name="Saif S."/>
            <person name="Shea T."/>
            <person name="Sisk P."/>
            <person name="Stolte C."/>
            <person name="Sykes S."/>
            <person name="Wortman J."/>
            <person name="Nusbaum C."/>
            <person name="Birren B."/>
        </authorList>
    </citation>
    <scope>NUCLEOTIDE SEQUENCE [LARGE SCALE GENOMIC DNA]</scope>
    <source>
        <strain evidence="9 10">YIT 11850</strain>
    </source>
</reference>
<evidence type="ECO:0000256" key="6">
    <source>
        <dbReference type="ARBA" id="ARBA00022840"/>
    </source>
</evidence>
<gene>
    <name evidence="9" type="ORF">HMPREF9453_01156</name>
</gene>
<dbReference type="InterPro" id="IPR027417">
    <property type="entry name" value="P-loop_NTPase"/>
</dbReference>
<dbReference type="EMBL" id="ADLT01000038">
    <property type="protein sequence ID" value="EHO62897.1"/>
    <property type="molecule type" value="Genomic_DNA"/>
</dbReference>
<evidence type="ECO:0000313" key="10">
    <source>
        <dbReference type="Proteomes" id="UP000003277"/>
    </source>
</evidence>
<name>H1D0L8_9FIRM</name>
<dbReference type="Pfam" id="PF00005">
    <property type="entry name" value="ABC_tran"/>
    <property type="match status" value="1"/>
</dbReference>
<keyword evidence="3" id="KW-0813">Transport</keyword>
<dbReference type="PANTHER" id="PTHR43297">
    <property type="entry name" value="OLIGOPEPTIDE TRANSPORT ATP-BINDING PROTEIN APPD"/>
    <property type="match status" value="1"/>
</dbReference>
<dbReference type="InterPro" id="IPR003593">
    <property type="entry name" value="AAA+_ATPase"/>
</dbReference>
<dbReference type="STRING" id="742743.HMPREF9453_01156"/>
<keyword evidence="4" id="KW-1003">Cell membrane</keyword>
<dbReference type="AlphaFoldDB" id="H1D0L8"/>
<evidence type="ECO:0000256" key="5">
    <source>
        <dbReference type="ARBA" id="ARBA00022741"/>
    </source>
</evidence>
<dbReference type="GO" id="GO:0005886">
    <property type="term" value="C:plasma membrane"/>
    <property type="evidence" value="ECO:0007669"/>
    <property type="project" value="UniProtKB-SubCell"/>
</dbReference>
<evidence type="ECO:0000313" key="9">
    <source>
        <dbReference type="EMBL" id="EHO62897.1"/>
    </source>
</evidence>
<comment type="similarity">
    <text evidence="2">Belongs to the ABC transporter superfamily.</text>
</comment>
<dbReference type="Proteomes" id="UP000003277">
    <property type="component" value="Unassembled WGS sequence"/>
</dbReference>
<dbReference type="PROSITE" id="PS50893">
    <property type="entry name" value="ABC_TRANSPORTER_2"/>
    <property type="match status" value="1"/>
</dbReference>
<evidence type="ECO:0000256" key="1">
    <source>
        <dbReference type="ARBA" id="ARBA00004202"/>
    </source>
</evidence>
<keyword evidence="10" id="KW-1185">Reference proteome</keyword>
<dbReference type="PROSITE" id="PS00211">
    <property type="entry name" value="ABC_TRANSPORTER_1"/>
    <property type="match status" value="1"/>
</dbReference>
<organism evidence="9 10">
    <name type="scientific">Dialister succinatiphilus YIT 11850</name>
    <dbReference type="NCBI Taxonomy" id="742743"/>
    <lineage>
        <taxon>Bacteria</taxon>
        <taxon>Bacillati</taxon>
        <taxon>Bacillota</taxon>
        <taxon>Negativicutes</taxon>
        <taxon>Veillonellales</taxon>
        <taxon>Veillonellaceae</taxon>
        <taxon>Dialister</taxon>
    </lineage>
</organism>
<keyword evidence="7" id="KW-0472">Membrane</keyword>
<proteinExistence type="inferred from homology"/>
<comment type="caution">
    <text evidence="9">The sequence shown here is derived from an EMBL/GenBank/DDBJ whole genome shotgun (WGS) entry which is preliminary data.</text>
</comment>
<dbReference type="HOGENOM" id="CLU_000604_1_23_9"/>
<dbReference type="GO" id="GO:0005524">
    <property type="term" value="F:ATP binding"/>
    <property type="evidence" value="ECO:0007669"/>
    <property type="project" value="UniProtKB-KW"/>
</dbReference>
<dbReference type="OrthoDB" id="9802264at2"/>
<dbReference type="SUPFAM" id="SSF52540">
    <property type="entry name" value="P-loop containing nucleoside triphosphate hydrolases"/>
    <property type="match status" value="1"/>
</dbReference>
<protein>
    <recommendedName>
        <fullName evidence="8">ABC transporter domain-containing protein</fullName>
    </recommendedName>
</protein>
<dbReference type="InterPro" id="IPR050388">
    <property type="entry name" value="ABC_Ni/Peptide_Import"/>
</dbReference>
<dbReference type="PANTHER" id="PTHR43297:SF2">
    <property type="entry name" value="DIPEPTIDE TRANSPORT ATP-BINDING PROTEIN DPPD"/>
    <property type="match status" value="1"/>
</dbReference>
<keyword evidence="6" id="KW-0067">ATP-binding</keyword>
<sequence length="261" mass="28785">MLLEIKDLGIAYGKAEPVVRHVSFTLDQGEILAIVGESGSGKTTVIRAIQHVLPGGGHIAEGTMIFEGEDTRKQSAEKHRSLDGKDVSMIFQDSGAMMNPIRPIGVQFREYLALHGMTDEKEAHQRMVDMLSMVRLPDPEQILKSYTFELSGGMRQRVGIAMAMAFHPKLLLADEPTSALDVTTQAAIVKEMMEVRKKMNTAIIIVTHNMGVAAYMADRIMVMRQGRVVEYGKAEDVIYHPKEDYTKMLLAAVPVLGGETA</sequence>